<dbReference type="KEGG" id="tcr:508221.199"/>
<evidence type="ECO:0000313" key="2">
    <source>
        <dbReference type="EMBL" id="EAO00133.1"/>
    </source>
</evidence>
<dbReference type="GO" id="GO:0003746">
    <property type="term" value="F:translation elongation factor activity"/>
    <property type="evidence" value="ECO:0007669"/>
    <property type="project" value="UniProtKB-KW"/>
</dbReference>
<dbReference type="GeneID" id="3555038"/>
<gene>
    <name evidence="2" type="ORF">Tc00.1047053508221.199</name>
</gene>
<evidence type="ECO:0000259" key="1">
    <source>
        <dbReference type="SMART" id="SM01183"/>
    </source>
</evidence>
<accession>Q4E5W9</accession>
<dbReference type="PANTHER" id="PTHR43986">
    <property type="entry name" value="ELONGATION FACTOR 1-GAMMA"/>
    <property type="match status" value="1"/>
</dbReference>
<dbReference type="InParanoid" id="Q4E5W9"/>
<dbReference type="RefSeq" id="XP_821984.1">
    <property type="nucleotide sequence ID" value="XM_816891.1"/>
</dbReference>
<dbReference type="EMBL" id="AAHK01000002">
    <property type="protein sequence ID" value="EAO00133.1"/>
    <property type="molecule type" value="Genomic_DNA"/>
</dbReference>
<protein>
    <submittedName>
        <fullName evidence="2">Elongation factor 1-gamma (EF-1-gamma), putative</fullName>
    </submittedName>
</protein>
<dbReference type="PANTHER" id="PTHR43986:SF9">
    <property type="entry name" value="FACTOR 1 GAMMA, PUTATIVE-RELATED"/>
    <property type="match status" value="1"/>
</dbReference>
<keyword evidence="3" id="KW-1185">Reference proteome</keyword>
<proteinExistence type="predicted"/>
<dbReference type="STRING" id="353153.Q4E5W9"/>
<sequence length="148" mass="16249">MAPPFCVGVEGVDMCEGVAVVPAHLCLPHTWHLSAAFRSTQAVDREDGRVCYKYNKDNKMQCVTARLIRGRLQRVDHVRQYALGVALMIGEERRHDIVALCVLCGRGMSAIVRTWRTRSCLTEGGGGEHCGAAGAHHGLRVLEGRVLK</sequence>
<dbReference type="GO" id="GO:0005737">
    <property type="term" value="C:cytoplasm"/>
    <property type="evidence" value="ECO:0007669"/>
    <property type="project" value="TreeGrafter"/>
</dbReference>
<dbReference type="Proteomes" id="UP000002296">
    <property type="component" value="Unassembled WGS sequence"/>
</dbReference>
<dbReference type="InterPro" id="IPR036433">
    <property type="entry name" value="EF1B_G_C_sf"/>
</dbReference>
<feature type="domain" description="EF-1-gamma C-terminal" evidence="1">
    <location>
        <begin position="18"/>
        <end position="107"/>
    </location>
</feature>
<evidence type="ECO:0000313" key="3">
    <source>
        <dbReference type="Proteomes" id="UP000002296"/>
    </source>
</evidence>
<dbReference type="SUPFAM" id="SSF89942">
    <property type="entry name" value="eEF1-gamma domain"/>
    <property type="match status" value="1"/>
</dbReference>
<dbReference type="PaxDb" id="353153-Q4E5W9"/>
<dbReference type="AlphaFoldDB" id="Q4E5W9"/>
<keyword evidence="2" id="KW-0251">Elongation factor</keyword>
<dbReference type="Pfam" id="PF00647">
    <property type="entry name" value="EF1G"/>
    <property type="match status" value="1"/>
</dbReference>
<comment type="caution">
    <text evidence="2">The sequence shown here is derived from an EMBL/GenBank/DDBJ whole genome shotgun (WGS) entry which is preliminary data.</text>
</comment>
<dbReference type="SMART" id="SM01183">
    <property type="entry name" value="EF1G"/>
    <property type="match status" value="1"/>
</dbReference>
<dbReference type="InterPro" id="IPR050802">
    <property type="entry name" value="EF-GSTs"/>
</dbReference>
<organism evidence="2 3">
    <name type="scientific">Trypanosoma cruzi (strain CL Brener)</name>
    <dbReference type="NCBI Taxonomy" id="353153"/>
    <lineage>
        <taxon>Eukaryota</taxon>
        <taxon>Discoba</taxon>
        <taxon>Euglenozoa</taxon>
        <taxon>Kinetoplastea</taxon>
        <taxon>Metakinetoplastina</taxon>
        <taxon>Trypanosomatida</taxon>
        <taxon>Trypanosomatidae</taxon>
        <taxon>Trypanosoma</taxon>
        <taxon>Schizotrypanum</taxon>
    </lineage>
</organism>
<keyword evidence="2" id="KW-0648">Protein biosynthesis</keyword>
<name>Q4E5W9_TRYCC</name>
<dbReference type="InterPro" id="IPR001662">
    <property type="entry name" value="EF1B_G_C"/>
</dbReference>
<dbReference type="GO" id="GO:0005634">
    <property type="term" value="C:nucleus"/>
    <property type="evidence" value="ECO:0007669"/>
    <property type="project" value="TreeGrafter"/>
</dbReference>
<reference evidence="2 3" key="1">
    <citation type="journal article" date="2005" name="Science">
        <title>The genome sequence of Trypanosoma cruzi, etiologic agent of Chagas disease.</title>
        <authorList>
            <person name="El-Sayed N.M."/>
            <person name="Myler P.J."/>
            <person name="Bartholomeu D.C."/>
            <person name="Nilsson D."/>
            <person name="Aggarwal G."/>
            <person name="Tran A.N."/>
            <person name="Ghedin E."/>
            <person name="Worthey E.A."/>
            <person name="Delcher A.L."/>
            <person name="Blandin G."/>
            <person name="Westenberger S.J."/>
            <person name="Caler E."/>
            <person name="Cerqueira G.C."/>
            <person name="Branche C."/>
            <person name="Haas B."/>
            <person name="Anupama A."/>
            <person name="Arner E."/>
            <person name="Aslund L."/>
            <person name="Attipoe P."/>
            <person name="Bontempi E."/>
            <person name="Bringaud F."/>
            <person name="Burton P."/>
            <person name="Cadag E."/>
            <person name="Campbell D.A."/>
            <person name="Carrington M."/>
            <person name="Crabtree J."/>
            <person name="Darban H."/>
            <person name="da Silveira J.F."/>
            <person name="de Jong P."/>
            <person name="Edwards K."/>
            <person name="Englund P.T."/>
            <person name="Fazelina G."/>
            <person name="Feldblyum T."/>
            <person name="Ferella M."/>
            <person name="Frasch A.C."/>
            <person name="Gull K."/>
            <person name="Horn D."/>
            <person name="Hou L."/>
            <person name="Huang Y."/>
            <person name="Kindlund E."/>
            <person name="Klingbeil M."/>
            <person name="Kluge S."/>
            <person name="Koo H."/>
            <person name="Lacerda D."/>
            <person name="Levin M.J."/>
            <person name="Lorenzi H."/>
            <person name="Louie T."/>
            <person name="Machado C.R."/>
            <person name="McCulloch R."/>
            <person name="McKenna A."/>
            <person name="Mizuno Y."/>
            <person name="Mottram J.C."/>
            <person name="Nelson S."/>
            <person name="Ochaya S."/>
            <person name="Osoegawa K."/>
            <person name="Pai G."/>
            <person name="Parsons M."/>
            <person name="Pentony M."/>
            <person name="Pettersson U."/>
            <person name="Pop M."/>
            <person name="Ramirez J.L."/>
            <person name="Rinta J."/>
            <person name="Robertson L."/>
            <person name="Salzberg S.L."/>
            <person name="Sanchez D.O."/>
            <person name="Seyler A."/>
            <person name="Sharma R."/>
            <person name="Shetty J."/>
            <person name="Simpson A.J."/>
            <person name="Sisk E."/>
            <person name="Tammi M.T."/>
            <person name="Tarleton R."/>
            <person name="Teixeira S."/>
            <person name="Van Aken S."/>
            <person name="Vogt C."/>
            <person name="Ward P.N."/>
            <person name="Wickstead B."/>
            <person name="Wortman J."/>
            <person name="White O."/>
            <person name="Fraser C.M."/>
            <person name="Stuart K.D."/>
            <person name="Andersson B."/>
        </authorList>
    </citation>
    <scope>NUCLEOTIDE SEQUENCE [LARGE SCALE GENOMIC DNA]</scope>
    <source>
        <strain evidence="2 3">CL Brener</strain>
    </source>
</reference>
<dbReference type="Gene3D" id="3.30.70.1010">
    <property type="entry name" value="Translation elongation factor EF1B, gamma chain, conserved domain"/>
    <property type="match status" value="1"/>
</dbReference>